<comment type="caution">
    <text evidence="1">The sequence shown here is derived from an EMBL/GenBank/DDBJ whole genome shotgun (WGS) entry which is preliminary data.</text>
</comment>
<keyword evidence="2" id="KW-1185">Reference proteome</keyword>
<dbReference type="Proteomes" id="UP001500842">
    <property type="component" value="Unassembled WGS sequence"/>
</dbReference>
<evidence type="ECO:0000313" key="1">
    <source>
        <dbReference type="EMBL" id="GAA1509756.1"/>
    </source>
</evidence>
<dbReference type="EMBL" id="BAAAOR010000009">
    <property type="protein sequence ID" value="GAA1509756.1"/>
    <property type="molecule type" value="Genomic_DNA"/>
</dbReference>
<proteinExistence type="predicted"/>
<sequence>MARPRIVQDEGQAGFHWATSSGEPIALPDLVAIDEEPERLLPTHLEALDDALIIATGRLSDVLGGGRRPSGDEQRDLRELHRALDRLCHEYAVAAARTGTEPDVRAGQIIGTATLVSVLARQPIGLLGPAPLDGELDDPSIGIVGGFGDLVVADPERPWTGARWVVRTTDGRRLPATLSMLLHDSSGVNKEAAVEEHRAALRSTIAAADLPNADRMAAACALDWMLYDFLNAHRDGPDSGAIDLHGRGDDAALVVAASDASVRCRTDFDPLLVHL</sequence>
<protein>
    <submittedName>
        <fullName evidence="1">Uncharacterized protein</fullName>
    </submittedName>
</protein>
<evidence type="ECO:0000313" key="2">
    <source>
        <dbReference type="Proteomes" id="UP001500842"/>
    </source>
</evidence>
<name>A0ABN2A253_9ACTN</name>
<organism evidence="1 2">
    <name type="scientific">Nocardioides humi</name>
    <dbReference type="NCBI Taxonomy" id="449461"/>
    <lineage>
        <taxon>Bacteria</taxon>
        <taxon>Bacillati</taxon>
        <taxon>Actinomycetota</taxon>
        <taxon>Actinomycetes</taxon>
        <taxon>Propionibacteriales</taxon>
        <taxon>Nocardioidaceae</taxon>
        <taxon>Nocardioides</taxon>
    </lineage>
</organism>
<reference evidence="1 2" key="1">
    <citation type="journal article" date="2019" name="Int. J. Syst. Evol. Microbiol.">
        <title>The Global Catalogue of Microorganisms (GCM) 10K type strain sequencing project: providing services to taxonomists for standard genome sequencing and annotation.</title>
        <authorList>
            <consortium name="The Broad Institute Genomics Platform"/>
            <consortium name="The Broad Institute Genome Sequencing Center for Infectious Disease"/>
            <person name="Wu L."/>
            <person name="Ma J."/>
        </authorList>
    </citation>
    <scope>NUCLEOTIDE SEQUENCE [LARGE SCALE GENOMIC DNA]</scope>
    <source>
        <strain evidence="1 2">JCM 14942</strain>
    </source>
</reference>
<dbReference type="RefSeq" id="WP_141004479.1">
    <property type="nucleotide sequence ID" value="NZ_BAAAOR010000009.1"/>
</dbReference>
<gene>
    <name evidence="1" type="ORF">GCM10009788_12630</name>
</gene>
<accession>A0ABN2A253</accession>